<name>A0A1M5X631_9BACT</name>
<keyword evidence="4 6" id="KW-1133">Transmembrane helix</keyword>
<protein>
    <submittedName>
        <fullName evidence="9">Uncharacterized protein YebE, UPF0316 family</fullName>
    </submittedName>
</protein>
<dbReference type="Pfam" id="PF10035">
    <property type="entry name" value="DUF2179"/>
    <property type="match status" value="1"/>
</dbReference>
<accession>A0A1M5X631</accession>
<dbReference type="InterPro" id="IPR022930">
    <property type="entry name" value="UPF0316"/>
</dbReference>
<reference evidence="9 10" key="1">
    <citation type="submission" date="2016-11" db="EMBL/GenBank/DDBJ databases">
        <authorList>
            <person name="Jaros S."/>
            <person name="Januszkiewicz K."/>
            <person name="Wedrychowicz H."/>
        </authorList>
    </citation>
    <scope>NUCLEOTIDE SEQUENCE [LARGE SCALE GENOMIC DNA]</scope>
    <source>
        <strain evidence="9 10">DSM 9705</strain>
    </source>
</reference>
<dbReference type="RefSeq" id="WP_244155854.1">
    <property type="nucleotide sequence ID" value="NZ_FQXS01000017.1"/>
</dbReference>
<evidence type="ECO:0000256" key="1">
    <source>
        <dbReference type="ARBA" id="ARBA00004651"/>
    </source>
</evidence>
<comment type="subcellular location">
    <subcellularLocation>
        <location evidence="1">Cell membrane</location>
        <topology evidence="1">Multi-pass membrane protein</topology>
    </subcellularLocation>
</comment>
<feature type="transmembrane region" description="Helical" evidence="6">
    <location>
        <begin position="47"/>
        <end position="67"/>
    </location>
</feature>
<proteinExistence type="predicted"/>
<evidence type="ECO:0000256" key="6">
    <source>
        <dbReference type="SAM" id="Phobius"/>
    </source>
</evidence>
<dbReference type="Proteomes" id="UP000184139">
    <property type="component" value="Unassembled WGS sequence"/>
</dbReference>
<evidence type="ECO:0000259" key="8">
    <source>
        <dbReference type="Pfam" id="PF18955"/>
    </source>
</evidence>
<dbReference type="Pfam" id="PF18955">
    <property type="entry name" value="DUF5698"/>
    <property type="match status" value="1"/>
</dbReference>
<feature type="domain" description="DUF2179" evidence="7">
    <location>
        <begin position="126"/>
        <end position="175"/>
    </location>
</feature>
<evidence type="ECO:0000256" key="4">
    <source>
        <dbReference type="ARBA" id="ARBA00022989"/>
    </source>
</evidence>
<dbReference type="STRING" id="1121409.SAMN02745124_02800"/>
<evidence type="ECO:0000256" key="2">
    <source>
        <dbReference type="ARBA" id="ARBA00022475"/>
    </source>
</evidence>
<dbReference type="NCBIfam" id="NF003191">
    <property type="entry name" value="PRK04164.1-2"/>
    <property type="match status" value="1"/>
</dbReference>
<gene>
    <name evidence="9" type="ORF">SAMN02745124_02800</name>
</gene>
<keyword evidence="10" id="KW-1185">Reference proteome</keyword>
<organism evidence="9 10">
    <name type="scientific">Desulfofustis glycolicus DSM 9705</name>
    <dbReference type="NCBI Taxonomy" id="1121409"/>
    <lineage>
        <taxon>Bacteria</taxon>
        <taxon>Pseudomonadati</taxon>
        <taxon>Thermodesulfobacteriota</taxon>
        <taxon>Desulfobulbia</taxon>
        <taxon>Desulfobulbales</taxon>
        <taxon>Desulfocapsaceae</taxon>
        <taxon>Desulfofustis</taxon>
    </lineage>
</organism>
<feature type="transmembrane region" description="Helical" evidence="6">
    <location>
        <begin position="73"/>
        <end position="92"/>
    </location>
</feature>
<sequence>MEQMFDLTFFLQPANLIYGVFIFAARVIDVSLGTLRTIAIVHGRTTMAFWLGFFESAIWLAVVSTIVQTVAAQPLYGVIYAFGFATGNTVGIKIERRIALGNLILRVISRSNSKNLVETLRNQGYRVTTFMGEGKSGPVTELYIVCRRRDLKSLLGKIVAIDHEAFYVTEQAGSVSNVFRPIMQPVTGWRAILKKK</sequence>
<dbReference type="CDD" id="cd16381">
    <property type="entry name" value="YitT_C_like_1"/>
    <property type="match status" value="1"/>
</dbReference>
<dbReference type="PANTHER" id="PTHR40060">
    <property type="entry name" value="UPF0316 PROTEIN YEBE"/>
    <property type="match status" value="1"/>
</dbReference>
<keyword evidence="5 6" id="KW-0472">Membrane</keyword>
<evidence type="ECO:0000256" key="5">
    <source>
        <dbReference type="ARBA" id="ARBA00023136"/>
    </source>
</evidence>
<evidence type="ECO:0000313" key="9">
    <source>
        <dbReference type="EMBL" id="SHH95236.1"/>
    </source>
</evidence>
<dbReference type="GO" id="GO:0005886">
    <property type="term" value="C:plasma membrane"/>
    <property type="evidence" value="ECO:0007669"/>
    <property type="project" value="UniProtKB-SubCell"/>
</dbReference>
<keyword evidence="2" id="KW-1003">Cell membrane</keyword>
<dbReference type="InterPro" id="IPR044035">
    <property type="entry name" value="DUF5698"/>
</dbReference>
<dbReference type="InterPro" id="IPR019264">
    <property type="entry name" value="DUF2179"/>
</dbReference>
<dbReference type="PANTHER" id="PTHR40060:SF1">
    <property type="entry name" value="UPF0316 PROTEIN YEBE"/>
    <property type="match status" value="1"/>
</dbReference>
<evidence type="ECO:0000256" key="3">
    <source>
        <dbReference type="ARBA" id="ARBA00022692"/>
    </source>
</evidence>
<feature type="domain" description="DUF5698" evidence="8">
    <location>
        <begin position="34"/>
        <end position="92"/>
    </location>
</feature>
<evidence type="ECO:0000313" key="10">
    <source>
        <dbReference type="Proteomes" id="UP000184139"/>
    </source>
</evidence>
<dbReference type="AlphaFoldDB" id="A0A1M5X631"/>
<feature type="transmembrane region" description="Helical" evidence="6">
    <location>
        <begin position="16"/>
        <end position="35"/>
    </location>
</feature>
<evidence type="ECO:0000259" key="7">
    <source>
        <dbReference type="Pfam" id="PF10035"/>
    </source>
</evidence>
<keyword evidence="3 6" id="KW-0812">Transmembrane</keyword>
<dbReference type="EMBL" id="FQXS01000017">
    <property type="protein sequence ID" value="SHH95236.1"/>
    <property type="molecule type" value="Genomic_DNA"/>
</dbReference>